<dbReference type="AlphaFoldDB" id="A0A8J3GE63"/>
<proteinExistence type="predicted"/>
<keyword evidence="2" id="KW-1185">Reference proteome</keyword>
<dbReference type="RefSeq" id="WP_189513904.1">
    <property type="nucleotide sequence ID" value="NZ_BMXG01000008.1"/>
</dbReference>
<reference evidence="1" key="1">
    <citation type="journal article" date="2014" name="Int. J. Syst. Evol. Microbiol.">
        <title>Complete genome sequence of Corynebacterium casei LMG S-19264T (=DSM 44701T), isolated from a smear-ripened cheese.</title>
        <authorList>
            <consortium name="US DOE Joint Genome Institute (JGI-PGF)"/>
            <person name="Walter F."/>
            <person name="Albersmeier A."/>
            <person name="Kalinowski J."/>
            <person name="Ruckert C."/>
        </authorList>
    </citation>
    <scope>NUCLEOTIDE SEQUENCE</scope>
    <source>
        <strain evidence="1">KCTC 12870</strain>
    </source>
</reference>
<reference evidence="1" key="2">
    <citation type="submission" date="2020-09" db="EMBL/GenBank/DDBJ databases">
        <authorList>
            <person name="Sun Q."/>
            <person name="Kim S."/>
        </authorList>
    </citation>
    <scope>NUCLEOTIDE SEQUENCE</scope>
    <source>
        <strain evidence="1">KCTC 12870</strain>
    </source>
</reference>
<comment type="caution">
    <text evidence="1">The sequence shown here is derived from an EMBL/GenBank/DDBJ whole genome shotgun (WGS) entry which is preliminary data.</text>
</comment>
<evidence type="ECO:0000313" key="1">
    <source>
        <dbReference type="EMBL" id="GHC00722.1"/>
    </source>
</evidence>
<dbReference type="Proteomes" id="UP000642829">
    <property type="component" value="Unassembled WGS sequence"/>
</dbReference>
<protein>
    <submittedName>
        <fullName evidence="1">Uncharacterized protein</fullName>
    </submittedName>
</protein>
<accession>A0A8J3GE63</accession>
<sequence>MSPTFNPDDYGPILAEWLKIAHPVNLGPGQPDESLRARFGELTADHAFAGKIIHDADMGKACLCGVLLRLDFLEDSHVISQQVETPTGSFWHGIMHRREPDYGNAKYWFRHVGTHSVIDQLKAEFPSYNPFLFIDEVAAAYSVGGVEELRCQQIQRREWELLFDFSYRGAVG</sequence>
<evidence type="ECO:0000313" key="2">
    <source>
        <dbReference type="Proteomes" id="UP000642829"/>
    </source>
</evidence>
<organism evidence="1 2">
    <name type="scientific">Cerasicoccus arenae</name>
    <dbReference type="NCBI Taxonomy" id="424488"/>
    <lineage>
        <taxon>Bacteria</taxon>
        <taxon>Pseudomonadati</taxon>
        <taxon>Verrucomicrobiota</taxon>
        <taxon>Opitutia</taxon>
        <taxon>Puniceicoccales</taxon>
        <taxon>Cerasicoccaceae</taxon>
        <taxon>Cerasicoccus</taxon>
    </lineage>
</organism>
<dbReference type="EMBL" id="BMXG01000008">
    <property type="protein sequence ID" value="GHC00722.1"/>
    <property type="molecule type" value="Genomic_DNA"/>
</dbReference>
<gene>
    <name evidence="1" type="ORF">GCM10007047_16480</name>
</gene>
<name>A0A8J3GE63_9BACT</name>